<evidence type="ECO:0000313" key="10">
    <source>
        <dbReference type="Proteomes" id="UP001472866"/>
    </source>
</evidence>
<protein>
    <submittedName>
        <fullName evidence="9">Subunit TIM44 of mitochondrial import inner membrane translocase</fullName>
    </submittedName>
</protein>
<feature type="region of interest" description="Disordered" evidence="7">
    <location>
        <begin position="59"/>
        <end position="108"/>
    </location>
</feature>
<feature type="domain" description="Tim44-like" evidence="8">
    <location>
        <begin position="228"/>
        <end position="381"/>
    </location>
</feature>
<dbReference type="SMART" id="SM00978">
    <property type="entry name" value="Tim44"/>
    <property type="match status" value="1"/>
</dbReference>
<proteinExistence type="inferred from homology"/>
<dbReference type="Pfam" id="PF04280">
    <property type="entry name" value="Tim44"/>
    <property type="match status" value="1"/>
</dbReference>
<keyword evidence="4" id="KW-0809">Transit peptide</keyword>
<evidence type="ECO:0000256" key="3">
    <source>
        <dbReference type="ARBA" id="ARBA00022792"/>
    </source>
</evidence>
<evidence type="ECO:0000256" key="4">
    <source>
        <dbReference type="ARBA" id="ARBA00022946"/>
    </source>
</evidence>
<dbReference type="GO" id="GO:0005743">
    <property type="term" value="C:mitochondrial inner membrane"/>
    <property type="evidence" value="ECO:0007669"/>
    <property type="project" value="UniProtKB-SubCell"/>
</dbReference>
<evidence type="ECO:0000256" key="6">
    <source>
        <dbReference type="ARBA" id="ARBA00023136"/>
    </source>
</evidence>
<keyword evidence="3" id="KW-0999">Mitochondrion inner membrane</keyword>
<dbReference type="InterPro" id="IPR007379">
    <property type="entry name" value="Tim44-like_dom"/>
</dbReference>
<dbReference type="Gene3D" id="3.10.450.240">
    <property type="match status" value="1"/>
</dbReference>
<dbReference type="InterPro" id="IPR032710">
    <property type="entry name" value="NTF2-like_dom_sf"/>
</dbReference>
<reference evidence="9 10" key="1">
    <citation type="submission" date="2024-03" db="EMBL/GenBank/DDBJ databases">
        <title>Complete genome sequence of the green alga Chloropicon roscoffensis RCC1871.</title>
        <authorList>
            <person name="Lemieux C."/>
            <person name="Pombert J.-F."/>
            <person name="Otis C."/>
            <person name="Turmel M."/>
        </authorList>
    </citation>
    <scope>NUCLEOTIDE SEQUENCE [LARGE SCALE GENOMIC DNA]</scope>
    <source>
        <strain evidence="9 10">RCC1871</strain>
    </source>
</reference>
<dbReference type="Proteomes" id="UP001472866">
    <property type="component" value="Chromosome 04"/>
</dbReference>
<dbReference type="AlphaFoldDB" id="A0AAX4P7M7"/>
<dbReference type="GO" id="GO:0030150">
    <property type="term" value="P:protein import into mitochondrial matrix"/>
    <property type="evidence" value="ECO:0007669"/>
    <property type="project" value="TreeGrafter"/>
</dbReference>
<dbReference type="SUPFAM" id="SSF54427">
    <property type="entry name" value="NTF2-like"/>
    <property type="match status" value="1"/>
</dbReference>
<evidence type="ECO:0000313" key="9">
    <source>
        <dbReference type="EMBL" id="WZN61759.1"/>
    </source>
</evidence>
<dbReference type="PANTHER" id="PTHR10721:SF1">
    <property type="entry name" value="MITOCHONDRIAL IMPORT INNER MEMBRANE TRANSLOCASE SUBUNIT TIM44"/>
    <property type="match status" value="1"/>
</dbReference>
<feature type="compositionally biased region" description="Low complexity" evidence="7">
    <location>
        <begin position="97"/>
        <end position="107"/>
    </location>
</feature>
<comment type="subcellular location">
    <subcellularLocation>
        <location evidence="1">Mitochondrion inner membrane</location>
    </subcellularLocation>
</comment>
<dbReference type="EMBL" id="CP151504">
    <property type="protein sequence ID" value="WZN61759.1"/>
    <property type="molecule type" value="Genomic_DNA"/>
</dbReference>
<keyword evidence="5" id="KW-0496">Mitochondrion</keyword>
<dbReference type="InterPro" id="IPR039544">
    <property type="entry name" value="Tim44-like"/>
</dbReference>
<accession>A0AAX4P7M7</accession>
<evidence type="ECO:0000259" key="8">
    <source>
        <dbReference type="SMART" id="SM00978"/>
    </source>
</evidence>
<gene>
    <name evidence="9" type="ORF">HKI87_04g32940</name>
</gene>
<dbReference type="PANTHER" id="PTHR10721">
    <property type="entry name" value="MITOCHONDRIAL IMPORT INNER MEMBRANE TRANSLOCASE SUBUNIT TIM44"/>
    <property type="match status" value="1"/>
</dbReference>
<evidence type="ECO:0000256" key="5">
    <source>
        <dbReference type="ARBA" id="ARBA00023128"/>
    </source>
</evidence>
<keyword evidence="6" id="KW-0472">Membrane</keyword>
<sequence>MTRFVAAAAARVALRVASALEERASTSGASLVGRLGPGGASRSAVPTLAATGRAWYSKEAGGSDEGAESGGAGESPRGAAQGKAEEAKAGKEEEEQQQQQPEGGEPAFVGYAKRFSSMVREELKDMFDMKESDVSATRRRPEYKHEEYTGTTDVAVSAEPEKTGWEKRWDEAKDQAKTTAFFQKVTGLKEHKLVQRANEVAEDMRDRWETSDSAFVHKIQDSLQETEFAAATREIRARDPNFDMVEFLRDVRRDILPVMDAYLKGNMDVLKEHCSSEVCERVEAQQKFLKQEGAVMDSRILDIKEVHLFDVKSFENSPLVIVRFALQQIKCVRDKYGNILEGAADEIQAVDYLWALQQDSAGAYEGGRFLPPRWILRECQGIQEMKQIV</sequence>
<name>A0AAX4P7M7_9CHLO</name>
<evidence type="ECO:0000256" key="7">
    <source>
        <dbReference type="SAM" id="MobiDB-lite"/>
    </source>
</evidence>
<evidence type="ECO:0000256" key="1">
    <source>
        <dbReference type="ARBA" id="ARBA00004273"/>
    </source>
</evidence>
<feature type="region of interest" description="Disordered" evidence="7">
    <location>
        <begin position="25"/>
        <end position="44"/>
    </location>
</feature>
<comment type="similarity">
    <text evidence="2">Belongs to the Tim44 family.</text>
</comment>
<organism evidence="9 10">
    <name type="scientific">Chloropicon roscoffensis</name>
    <dbReference type="NCBI Taxonomy" id="1461544"/>
    <lineage>
        <taxon>Eukaryota</taxon>
        <taxon>Viridiplantae</taxon>
        <taxon>Chlorophyta</taxon>
        <taxon>Chloropicophyceae</taxon>
        <taxon>Chloropicales</taxon>
        <taxon>Chloropicaceae</taxon>
        <taxon>Chloropicon</taxon>
    </lineage>
</organism>
<dbReference type="GO" id="GO:0051087">
    <property type="term" value="F:protein-folding chaperone binding"/>
    <property type="evidence" value="ECO:0007669"/>
    <property type="project" value="TreeGrafter"/>
</dbReference>
<keyword evidence="10" id="KW-1185">Reference proteome</keyword>
<evidence type="ECO:0000256" key="2">
    <source>
        <dbReference type="ARBA" id="ARBA00009597"/>
    </source>
</evidence>